<evidence type="ECO:0000256" key="5">
    <source>
        <dbReference type="SAM" id="Phobius"/>
    </source>
</evidence>
<feature type="compositionally biased region" description="Low complexity" evidence="4">
    <location>
        <begin position="304"/>
        <end position="314"/>
    </location>
</feature>
<protein>
    <recommendedName>
        <fullName evidence="6">Ig-like domain-containing protein</fullName>
    </recommendedName>
</protein>
<feature type="region of interest" description="Disordered" evidence="4">
    <location>
        <begin position="295"/>
        <end position="335"/>
    </location>
</feature>
<name>A0A8T3CZ82_9TELE</name>
<dbReference type="InterPro" id="IPR013783">
    <property type="entry name" value="Ig-like_fold"/>
</dbReference>
<feature type="region of interest" description="Disordered" evidence="4">
    <location>
        <begin position="162"/>
        <end position="195"/>
    </location>
</feature>
<evidence type="ECO:0000256" key="1">
    <source>
        <dbReference type="ARBA" id="ARBA00004370"/>
    </source>
</evidence>
<comment type="subcellular location">
    <subcellularLocation>
        <location evidence="1">Membrane</location>
    </subcellularLocation>
</comment>
<dbReference type="AlphaFoldDB" id="A0A8T3CZ82"/>
<dbReference type="Proteomes" id="UP000829720">
    <property type="component" value="Unassembled WGS sequence"/>
</dbReference>
<comment type="caution">
    <text evidence="7">The sequence shown here is derived from an EMBL/GenBank/DDBJ whole genome shotgun (WGS) entry which is preliminary data.</text>
</comment>
<keyword evidence="2 5" id="KW-0812">Transmembrane</keyword>
<dbReference type="InterPro" id="IPR013106">
    <property type="entry name" value="Ig_V-set"/>
</dbReference>
<organism evidence="7 8">
    <name type="scientific">Albula goreensis</name>
    <dbReference type="NCBI Taxonomy" id="1534307"/>
    <lineage>
        <taxon>Eukaryota</taxon>
        <taxon>Metazoa</taxon>
        <taxon>Chordata</taxon>
        <taxon>Craniata</taxon>
        <taxon>Vertebrata</taxon>
        <taxon>Euteleostomi</taxon>
        <taxon>Actinopterygii</taxon>
        <taxon>Neopterygii</taxon>
        <taxon>Teleostei</taxon>
        <taxon>Albuliformes</taxon>
        <taxon>Albulidae</taxon>
        <taxon>Albula</taxon>
    </lineage>
</organism>
<proteinExistence type="predicted"/>
<feature type="transmembrane region" description="Helical" evidence="5">
    <location>
        <begin position="222"/>
        <end position="242"/>
    </location>
</feature>
<dbReference type="Pfam" id="PF07686">
    <property type="entry name" value="V-set"/>
    <property type="match status" value="1"/>
</dbReference>
<evidence type="ECO:0000256" key="2">
    <source>
        <dbReference type="ARBA" id="ARBA00022692"/>
    </source>
</evidence>
<evidence type="ECO:0000259" key="6">
    <source>
        <dbReference type="PROSITE" id="PS50835"/>
    </source>
</evidence>
<evidence type="ECO:0000256" key="4">
    <source>
        <dbReference type="SAM" id="MobiDB-lite"/>
    </source>
</evidence>
<dbReference type="InterPro" id="IPR007110">
    <property type="entry name" value="Ig-like_dom"/>
</dbReference>
<dbReference type="GO" id="GO:0005886">
    <property type="term" value="C:plasma membrane"/>
    <property type="evidence" value="ECO:0007669"/>
    <property type="project" value="TreeGrafter"/>
</dbReference>
<dbReference type="InterPro" id="IPR036179">
    <property type="entry name" value="Ig-like_dom_sf"/>
</dbReference>
<evidence type="ECO:0000313" key="7">
    <source>
        <dbReference type="EMBL" id="KAI1890653.1"/>
    </source>
</evidence>
<dbReference type="EMBL" id="JAERUA010000014">
    <property type="protein sequence ID" value="KAI1890653.1"/>
    <property type="molecule type" value="Genomic_DNA"/>
</dbReference>
<dbReference type="PANTHER" id="PTHR11860">
    <property type="entry name" value="POLYMERIC-IMMUNOGLOBULIN RECEPTOR"/>
    <property type="match status" value="1"/>
</dbReference>
<feature type="domain" description="Ig-like" evidence="6">
    <location>
        <begin position="32"/>
        <end position="139"/>
    </location>
</feature>
<dbReference type="Gene3D" id="2.60.40.10">
    <property type="entry name" value="Immunoglobulins"/>
    <property type="match status" value="1"/>
</dbReference>
<dbReference type="SUPFAM" id="SSF48726">
    <property type="entry name" value="Immunoglobulin"/>
    <property type="match status" value="1"/>
</dbReference>
<feature type="compositionally biased region" description="Low complexity" evidence="4">
    <location>
        <begin position="172"/>
        <end position="187"/>
    </location>
</feature>
<evidence type="ECO:0000256" key="3">
    <source>
        <dbReference type="ARBA" id="ARBA00023136"/>
    </source>
</evidence>
<keyword evidence="8" id="KW-1185">Reference proteome</keyword>
<keyword evidence="3 5" id="KW-0472">Membrane</keyword>
<keyword evidence="5" id="KW-1133">Transmembrane helix</keyword>
<sequence length="420" mass="45943">MFGVLYGHFTHQVLVVPWNTYVVPLYILLFCPSILSGAQEVVNGTDGGTVTVQCPYTWRDRGTSCWCRARERSNGYGRFMTCVLTWCQASQNVAFQDYWESNLFLVTMSQLKASDAGLYLCVKQSYTNSYSTLKAVKIQIFPVAVPTTIKSYSTTHSKDMSGVVLVPPGDPPTTRTGTDPPQTTRTQGISPTTGQPRAVWEKLQERAPLSPPSQTKDQITPILYGIVGSLVVISTCLLCILAKIMLEKFCGATTTYHDSANSIQTRAIRSTSCTLADNHPTDFHPCPSPAYLRRATSGVHEDSSSTSSLSSDNSSVHDTFRAGTSTGQKAPATEEDYVNISQTAMVPGTNYRNVHQGVMLTPPTRLGTEDDYVNLADPQDSTDSDSGEDEEQCVRVRNGVENEGDSNSDNSVNYTTIVFK</sequence>
<dbReference type="InterPro" id="IPR050671">
    <property type="entry name" value="CD300_family_receptors"/>
</dbReference>
<evidence type="ECO:0000313" key="8">
    <source>
        <dbReference type="Proteomes" id="UP000829720"/>
    </source>
</evidence>
<dbReference type="PANTHER" id="PTHR11860:SF87">
    <property type="entry name" value="CMRF35-LIKE MOLECULE 8"/>
    <property type="match status" value="1"/>
</dbReference>
<reference evidence="7" key="1">
    <citation type="submission" date="2021-01" db="EMBL/GenBank/DDBJ databases">
        <authorList>
            <person name="Zahm M."/>
            <person name="Roques C."/>
            <person name="Cabau C."/>
            <person name="Klopp C."/>
            <person name="Donnadieu C."/>
            <person name="Jouanno E."/>
            <person name="Lampietro C."/>
            <person name="Louis A."/>
            <person name="Herpin A."/>
            <person name="Echchiki A."/>
            <person name="Berthelot C."/>
            <person name="Parey E."/>
            <person name="Roest-Crollius H."/>
            <person name="Braasch I."/>
            <person name="Postlethwait J."/>
            <person name="Bobe J."/>
            <person name="Montfort J."/>
            <person name="Bouchez O."/>
            <person name="Begum T."/>
            <person name="Mejri S."/>
            <person name="Adams A."/>
            <person name="Chen W.-J."/>
            <person name="Guiguen Y."/>
        </authorList>
    </citation>
    <scope>NUCLEOTIDE SEQUENCE</scope>
    <source>
        <tissue evidence="7">Blood</tissue>
    </source>
</reference>
<gene>
    <name evidence="7" type="ORF">AGOR_G00155870</name>
</gene>
<feature type="region of interest" description="Disordered" evidence="4">
    <location>
        <begin position="360"/>
        <end position="420"/>
    </location>
</feature>
<dbReference type="GO" id="GO:0004888">
    <property type="term" value="F:transmembrane signaling receptor activity"/>
    <property type="evidence" value="ECO:0007669"/>
    <property type="project" value="TreeGrafter"/>
</dbReference>
<accession>A0A8T3CZ82</accession>
<feature type="compositionally biased region" description="Acidic residues" evidence="4">
    <location>
        <begin position="380"/>
        <end position="391"/>
    </location>
</feature>
<feature type="compositionally biased region" description="Polar residues" evidence="4">
    <location>
        <begin position="405"/>
        <end position="420"/>
    </location>
</feature>
<dbReference type="PROSITE" id="PS50835">
    <property type="entry name" value="IG_LIKE"/>
    <property type="match status" value="1"/>
</dbReference>